<feature type="transmembrane region" description="Helical" evidence="2">
    <location>
        <begin position="82"/>
        <end position="103"/>
    </location>
</feature>
<dbReference type="InterPro" id="IPR021840">
    <property type="entry name" value="DUF3433"/>
</dbReference>
<reference evidence="3 4" key="1">
    <citation type="submission" date="2022-09" db="EMBL/GenBank/DDBJ databases">
        <authorList>
            <person name="Palmer J.M."/>
        </authorList>
    </citation>
    <scope>NUCLEOTIDE SEQUENCE [LARGE SCALE GENOMIC DNA]</scope>
    <source>
        <strain evidence="3 4">DSM 7382</strain>
    </source>
</reference>
<sequence>MPSRSRPVSQASKRFPEHTGQIPTVQKHERPERVEHIALRPHVVFSVASLMVLLGIALQVALHFSMKWDGFRAPPPSKVLSWLSPSFLTSFFPTILIAAPMAITWKLTDWAVRWFHPYVLLSQGNARAEDSLLLDYVTTNKFMGWWASLRRRHWLVFVSIFTGLVAKLFQPLAGALISLKPIATTNDFTVRNTAQIGLSPTFNDLNAFLAAAGFTEAAAFQGLPDPPFVMANWAAATIEASDIMFSFTYNYLTRISRTTATIEPRTQCIGEVEYHRCSHAVWLRHCERRQLCVPGGQWNYNWIYTGRLPSHSDFQSH</sequence>
<comment type="caution">
    <text evidence="3">The sequence shown here is derived from an EMBL/GenBank/DDBJ whole genome shotgun (WGS) entry which is preliminary data.</text>
</comment>
<accession>A0AAW0FRV2</accession>
<dbReference type="PANTHER" id="PTHR37544">
    <property type="entry name" value="SPRAY-RELATED"/>
    <property type="match status" value="1"/>
</dbReference>
<feature type="region of interest" description="Disordered" evidence="1">
    <location>
        <begin position="1"/>
        <end position="27"/>
    </location>
</feature>
<gene>
    <name evidence="3" type="ORF">QCA50_015131</name>
</gene>
<name>A0AAW0FRV2_9APHY</name>
<evidence type="ECO:0000313" key="4">
    <source>
        <dbReference type="Proteomes" id="UP001385951"/>
    </source>
</evidence>
<keyword evidence="2" id="KW-0472">Membrane</keyword>
<evidence type="ECO:0000256" key="1">
    <source>
        <dbReference type="SAM" id="MobiDB-lite"/>
    </source>
</evidence>
<feature type="transmembrane region" description="Helical" evidence="2">
    <location>
        <begin position="43"/>
        <end position="62"/>
    </location>
</feature>
<keyword evidence="2" id="KW-1133">Transmembrane helix</keyword>
<dbReference type="EMBL" id="JASBNA010000039">
    <property type="protein sequence ID" value="KAK7681784.1"/>
    <property type="molecule type" value="Genomic_DNA"/>
</dbReference>
<protein>
    <submittedName>
        <fullName evidence="3">Uncharacterized protein</fullName>
    </submittedName>
</protein>
<feature type="compositionally biased region" description="Polar residues" evidence="1">
    <location>
        <begin position="1"/>
        <end position="12"/>
    </location>
</feature>
<dbReference type="Proteomes" id="UP001385951">
    <property type="component" value="Unassembled WGS sequence"/>
</dbReference>
<feature type="transmembrane region" description="Helical" evidence="2">
    <location>
        <begin position="154"/>
        <end position="177"/>
    </location>
</feature>
<dbReference type="Pfam" id="PF11915">
    <property type="entry name" value="DUF3433"/>
    <property type="match status" value="1"/>
</dbReference>
<keyword evidence="4" id="KW-1185">Reference proteome</keyword>
<keyword evidence="2" id="KW-0812">Transmembrane</keyword>
<dbReference type="AlphaFoldDB" id="A0AAW0FRV2"/>
<evidence type="ECO:0000313" key="3">
    <source>
        <dbReference type="EMBL" id="KAK7681784.1"/>
    </source>
</evidence>
<organism evidence="3 4">
    <name type="scientific">Cerrena zonata</name>
    <dbReference type="NCBI Taxonomy" id="2478898"/>
    <lineage>
        <taxon>Eukaryota</taxon>
        <taxon>Fungi</taxon>
        <taxon>Dikarya</taxon>
        <taxon>Basidiomycota</taxon>
        <taxon>Agaricomycotina</taxon>
        <taxon>Agaricomycetes</taxon>
        <taxon>Polyporales</taxon>
        <taxon>Cerrenaceae</taxon>
        <taxon>Cerrena</taxon>
    </lineage>
</organism>
<evidence type="ECO:0000256" key="2">
    <source>
        <dbReference type="SAM" id="Phobius"/>
    </source>
</evidence>
<proteinExistence type="predicted"/>